<sequence>MLFMYVGKMRRDVSKRVNGFFLYYISCAIVVYFLFRTLSMRRYHPGMTSLETIPEKIDIFLQPTVYLVPSLNHLSSNELAYRPK</sequence>
<evidence type="ECO:0000313" key="2">
    <source>
        <dbReference type="Proteomes" id="UP000887565"/>
    </source>
</evidence>
<accession>A0A915HZY5</accession>
<keyword evidence="1" id="KW-0472">Membrane</keyword>
<name>A0A915HZY5_ROMCU</name>
<feature type="transmembrane region" description="Helical" evidence="1">
    <location>
        <begin position="20"/>
        <end position="38"/>
    </location>
</feature>
<organism evidence="2 3">
    <name type="scientific">Romanomermis culicivorax</name>
    <name type="common">Nematode worm</name>
    <dbReference type="NCBI Taxonomy" id="13658"/>
    <lineage>
        <taxon>Eukaryota</taxon>
        <taxon>Metazoa</taxon>
        <taxon>Ecdysozoa</taxon>
        <taxon>Nematoda</taxon>
        <taxon>Enoplea</taxon>
        <taxon>Dorylaimia</taxon>
        <taxon>Mermithida</taxon>
        <taxon>Mermithoidea</taxon>
        <taxon>Mermithidae</taxon>
        <taxon>Romanomermis</taxon>
    </lineage>
</organism>
<evidence type="ECO:0000313" key="3">
    <source>
        <dbReference type="WBParaSite" id="nRc.2.0.1.t07009-RA"/>
    </source>
</evidence>
<proteinExistence type="predicted"/>
<keyword evidence="2" id="KW-1185">Reference proteome</keyword>
<dbReference type="Proteomes" id="UP000887565">
    <property type="component" value="Unplaced"/>
</dbReference>
<evidence type="ECO:0000256" key="1">
    <source>
        <dbReference type="SAM" id="Phobius"/>
    </source>
</evidence>
<keyword evidence="1" id="KW-0812">Transmembrane</keyword>
<dbReference type="WBParaSite" id="nRc.2.0.1.t07009-RA">
    <property type="protein sequence ID" value="nRc.2.0.1.t07009-RA"/>
    <property type="gene ID" value="nRc.2.0.1.g07009"/>
</dbReference>
<reference evidence="3" key="1">
    <citation type="submission" date="2022-11" db="UniProtKB">
        <authorList>
            <consortium name="WormBaseParasite"/>
        </authorList>
    </citation>
    <scope>IDENTIFICATION</scope>
</reference>
<keyword evidence="1" id="KW-1133">Transmembrane helix</keyword>
<dbReference type="AlphaFoldDB" id="A0A915HZY5"/>
<protein>
    <submittedName>
        <fullName evidence="3">Uncharacterized protein</fullName>
    </submittedName>
</protein>